<evidence type="ECO:0000256" key="1">
    <source>
        <dbReference type="SAM" id="Phobius"/>
    </source>
</evidence>
<comment type="caution">
    <text evidence="2">The sequence shown here is derived from an EMBL/GenBank/DDBJ whole genome shotgun (WGS) entry which is preliminary data.</text>
</comment>
<reference evidence="2" key="1">
    <citation type="submission" date="2019-10" db="EMBL/GenBank/DDBJ databases">
        <authorList>
            <consortium name="Genoscope - CEA"/>
            <person name="William W."/>
        </authorList>
    </citation>
    <scope>NUCLEOTIDE SEQUENCE [LARGE SCALE GENOMIC DNA]</scope>
    <source>
        <strain evidence="2">BBR_PRJEB10992</strain>
    </source>
</reference>
<keyword evidence="1" id="KW-1133">Transmembrane helix</keyword>
<proteinExistence type="predicted"/>
<evidence type="ECO:0000313" key="3">
    <source>
        <dbReference type="Proteomes" id="UP000184550"/>
    </source>
</evidence>
<evidence type="ECO:0000313" key="2">
    <source>
        <dbReference type="EMBL" id="VXD22960.1"/>
    </source>
</evidence>
<keyword evidence="1" id="KW-0812">Transmembrane</keyword>
<accession>A0A7Z9BUV3</accession>
<feature type="transmembrane region" description="Helical" evidence="1">
    <location>
        <begin position="16"/>
        <end position="38"/>
    </location>
</feature>
<feature type="transmembrane region" description="Helical" evidence="1">
    <location>
        <begin position="45"/>
        <end position="64"/>
    </location>
</feature>
<dbReference type="OrthoDB" id="422772at2"/>
<organism evidence="2 3">
    <name type="scientific">Planktothrix serta PCC 8927</name>
    <dbReference type="NCBI Taxonomy" id="671068"/>
    <lineage>
        <taxon>Bacteria</taxon>
        <taxon>Bacillati</taxon>
        <taxon>Cyanobacteriota</taxon>
        <taxon>Cyanophyceae</taxon>
        <taxon>Oscillatoriophycideae</taxon>
        <taxon>Oscillatoriales</taxon>
        <taxon>Microcoleaceae</taxon>
        <taxon>Planktothrix</taxon>
    </lineage>
</organism>
<name>A0A7Z9BUV3_9CYAN</name>
<dbReference type="Proteomes" id="UP000184550">
    <property type="component" value="Unassembled WGS sequence"/>
</dbReference>
<protein>
    <submittedName>
        <fullName evidence="2">Ycf51-like protein</fullName>
    </submittedName>
</protein>
<sequence>MNFSLSTAELLEISKWIGIATLVFGGITVLAFIFKWAIRFRLVGITGFTGVLTAGVLGLSLGLLNHVQIPGAVRFARVFDDGGRQIVIAVAPNITETQLDATLRQAAADLYSPGRGGQYQEALLIRARTLVHPDAEVSQPLYLGQVKRSVMEQEDKNLEIQIFKQNFARLKQFNS</sequence>
<keyword evidence="1" id="KW-0472">Membrane</keyword>
<gene>
    <name evidence="2" type="ORF">PL8927_760202</name>
</gene>
<dbReference type="Pfam" id="PF10726">
    <property type="entry name" value="DUF2518"/>
    <property type="match status" value="1"/>
</dbReference>
<dbReference type="RefSeq" id="WP_083625276.1">
    <property type="nucleotide sequence ID" value="NZ_LR734878.1"/>
</dbReference>
<dbReference type="AlphaFoldDB" id="A0A7Z9BUV3"/>
<dbReference type="InterPro" id="IPR019664">
    <property type="entry name" value="Uncharacterised_Ycf51"/>
</dbReference>
<dbReference type="EMBL" id="CZCU02000153">
    <property type="protein sequence ID" value="VXD22960.1"/>
    <property type="molecule type" value="Genomic_DNA"/>
</dbReference>
<keyword evidence="3" id="KW-1185">Reference proteome</keyword>